<gene>
    <name evidence="1" type="ORF">ARMGADRAFT_1068891</name>
</gene>
<evidence type="ECO:0000313" key="1">
    <source>
        <dbReference type="EMBL" id="PBK80645.1"/>
    </source>
</evidence>
<proteinExistence type="predicted"/>
<organism evidence="1 2">
    <name type="scientific">Armillaria gallica</name>
    <name type="common">Bulbous honey fungus</name>
    <name type="synonym">Armillaria bulbosa</name>
    <dbReference type="NCBI Taxonomy" id="47427"/>
    <lineage>
        <taxon>Eukaryota</taxon>
        <taxon>Fungi</taxon>
        <taxon>Dikarya</taxon>
        <taxon>Basidiomycota</taxon>
        <taxon>Agaricomycotina</taxon>
        <taxon>Agaricomycetes</taxon>
        <taxon>Agaricomycetidae</taxon>
        <taxon>Agaricales</taxon>
        <taxon>Marasmiineae</taxon>
        <taxon>Physalacriaceae</taxon>
        <taxon>Armillaria</taxon>
    </lineage>
</organism>
<reference evidence="2" key="1">
    <citation type="journal article" date="2017" name="Nat. Ecol. Evol.">
        <title>Genome expansion and lineage-specific genetic innovations in the forest pathogenic fungi Armillaria.</title>
        <authorList>
            <person name="Sipos G."/>
            <person name="Prasanna A.N."/>
            <person name="Walter M.C."/>
            <person name="O'Connor E."/>
            <person name="Balint B."/>
            <person name="Krizsan K."/>
            <person name="Kiss B."/>
            <person name="Hess J."/>
            <person name="Varga T."/>
            <person name="Slot J."/>
            <person name="Riley R."/>
            <person name="Boka B."/>
            <person name="Rigling D."/>
            <person name="Barry K."/>
            <person name="Lee J."/>
            <person name="Mihaltcheva S."/>
            <person name="LaButti K."/>
            <person name="Lipzen A."/>
            <person name="Waldron R."/>
            <person name="Moloney N.M."/>
            <person name="Sperisen C."/>
            <person name="Kredics L."/>
            <person name="Vagvoelgyi C."/>
            <person name="Patrignani A."/>
            <person name="Fitzpatrick D."/>
            <person name="Nagy I."/>
            <person name="Doyle S."/>
            <person name="Anderson J.B."/>
            <person name="Grigoriev I.V."/>
            <person name="Gueldener U."/>
            <person name="Muensterkoetter M."/>
            <person name="Nagy L.G."/>
        </authorList>
    </citation>
    <scope>NUCLEOTIDE SEQUENCE [LARGE SCALE GENOMIC DNA]</scope>
    <source>
        <strain evidence="2">Ar21-2</strain>
    </source>
</reference>
<accession>A0A2H3CC41</accession>
<dbReference type="InParanoid" id="A0A2H3CC41"/>
<dbReference type="PANTHER" id="PTHR39596:SF2">
    <property type="entry name" value="HET DOMAIN PROTEIN (AFU_ORTHOLOGUE AFUA_1G17550)-RELATED"/>
    <property type="match status" value="1"/>
</dbReference>
<name>A0A2H3CC41_ARMGA</name>
<evidence type="ECO:0000313" key="2">
    <source>
        <dbReference type="Proteomes" id="UP000217790"/>
    </source>
</evidence>
<dbReference type="OMA" id="GYRWACH"/>
<dbReference type="EMBL" id="KZ293742">
    <property type="protein sequence ID" value="PBK80645.1"/>
    <property type="molecule type" value="Genomic_DNA"/>
</dbReference>
<keyword evidence="2" id="KW-1185">Reference proteome</keyword>
<dbReference type="OrthoDB" id="2426273at2759"/>
<dbReference type="STRING" id="47427.A0A2H3CC41"/>
<dbReference type="PANTHER" id="PTHR39596">
    <property type="match status" value="1"/>
</dbReference>
<protein>
    <submittedName>
        <fullName evidence="1">Uncharacterized protein</fullName>
    </submittedName>
</protein>
<dbReference type="Proteomes" id="UP000217790">
    <property type="component" value="Unassembled WGS sequence"/>
</dbReference>
<sequence>MPSRSSFYSTTPALVFSAFFAVAFSAWILKSWSRCALQGRSTPSFISNGKHAPRPHFIAFSVPYLCRSAPYDYDPRGFGDFPERIGWMLDGKAEHRKFPNEIVWDLHDLDSQYACRRRSIPEEMLARRPQDSLTLKCYRIDGSVLTFAEEVAFLQAWLFFGVIAEVSSICGLCGSSVEAKCVNFVQDGLSMVSTSVLNDFVTEWLASLNAYNAEEQADRIARMLNVVKHVMSLQTIISTYGDPRKAETQALAYSECKVLLSIRLAFRAVLLTLLKSRRCDLSQIRFLMNPQIQQSFPARWDELKDFASKELLASGWCRSECKLLERMDGSYNFFATCVPRWPMDHSRCNDFMCLADQINEDHYVQAHMEPHCRCESVVLDPEKLRSILEKGKVPRVFIEDDDKITVSEDHHYVAISHVWSHGLGNPSENALPLCQIRRLRKHTSSLQGPGAYRPAVWIDTLCIPVAKHLHAYRKKAIKLMGNTYRCADAVLVLDRELQRVDTQRVSALESDLVMAFVGWTRRLWTLQEAALAQKLHVQMLDGLEPIQSALDEIEMLVSQVCCREDIGELIRDRIPPLSVLRKSTEVETNDFGGGFSIVVTRTALQSLCFAVKHRSTSKMEDEAVILAITLGMDVKDLVDIPDADGRMAKFLQMTRDVPSDIIFGDWERIGHAPYRWAPRSLLNFPIFRLESFGPPGACDSEGLHATYKGFTFYNAACRRPVGSKYFAIDHASGIKYEFDVLGSISEVKLPERPALIFRPQDINGDVAIVDMNQKNVAGDSSEPLVVHIVGYLKLVASGGLSGIKPDDVLEGTMTSNTQAWIIT</sequence>
<dbReference type="AlphaFoldDB" id="A0A2H3CC41"/>